<dbReference type="GO" id="GO:0006081">
    <property type="term" value="P:aldehyde metabolic process"/>
    <property type="evidence" value="ECO:0007669"/>
    <property type="project" value="InterPro"/>
</dbReference>
<organism evidence="5 6">
    <name type="scientific">Zonotrichia albicollis</name>
    <name type="common">White-throated sparrow</name>
    <name type="synonym">Fringilla albicollis</name>
    <dbReference type="NCBI Taxonomy" id="44394"/>
    <lineage>
        <taxon>Eukaryota</taxon>
        <taxon>Metazoa</taxon>
        <taxon>Chordata</taxon>
        <taxon>Craniata</taxon>
        <taxon>Vertebrata</taxon>
        <taxon>Euteleostomi</taxon>
        <taxon>Archelosauria</taxon>
        <taxon>Archosauria</taxon>
        <taxon>Dinosauria</taxon>
        <taxon>Saurischia</taxon>
        <taxon>Theropoda</taxon>
        <taxon>Coelurosauria</taxon>
        <taxon>Aves</taxon>
        <taxon>Neognathae</taxon>
        <taxon>Neoaves</taxon>
        <taxon>Telluraves</taxon>
        <taxon>Australaves</taxon>
        <taxon>Passeriformes</taxon>
        <taxon>Passerellidae</taxon>
        <taxon>Zonotrichia</taxon>
    </lineage>
</organism>
<evidence type="ECO:0000313" key="5">
    <source>
        <dbReference type="Ensembl" id="ENSZALP00000006544.1"/>
    </source>
</evidence>
<dbReference type="Gene3D" id="3.40.605.10">
    <property type="entry name" value="Aldehyde Dehydrogenase, Chain A, domain 1"/>
    <property type="match status" value="1"/>
</dbReference>
<evidence type="ECO:0000256" key="2">
    <source>
        <dbReference type="ARBA" id="ARBA00023002"/>
    </source>
</evidence>
<feature type="region of interest" description="Disordered" evidence="3">
    <location>
        <begin position="162"/>
        <end position="184"/>
    </location>
</feature>
<dbReference type="Pfam" id="PF00171">
    <property type="entry name" value="Aldedh"/>
    <property type="match status" value="1"/>
</dbReference>
<comment type="similarity">
    <text evidence="1">Belongs to the aldehyde dehydrogenase family.</text>
</comment>
<keyword evidence="6" id="KW-1185">Reference proteome</keyword>
<dbReference type="AlphaFoldDB" id="A0A8D2MGS9"/>
<dbReference type="Ensembl" id="ENSZALT00000009526.1">
    <property type="protein sequence ID" value="ENSZALP00000006544.1"/>
    <property type="gene ID" value="ENSZALG00000005951.1"/>
</dbReference>
<dbReference type="GO" id="GO:0004029">
    <property type="term" value="F:aldehyde dehydrogenase (NAD+) activity"/>
    <property type="evidence" value="ECO:0007669"/>
    <property type="project" value="TreeGrafter"/>
</dbReference>
<dbReference type="SUPFAM" id="SSF53720">
    <property type="entry name" value="ALDH-like"/>
    <property type="match status" value="1"/>
</dbReference>
<evidence type="ECO:0000259" key="4">
    <source>
        <dbReference type="Pfam" id="PF00171"/>
    </source>
</evidence>
<dbReference type="Proteomes" id="UP000694413">
    <property type="component" value="Unassembled WGS sequence"/>
</dbReference>
<dbReference type="InterPro" id="IPR015590">
    <property type="entry name" value="Aldehyde_DH_dom"/>
</dbReference>
<dbReference type="PANTHER" id="PTHR43570">
    <property type="entry name" value="ALDEHYDE DEHYDROGENASE"/>
    <property type="match status" value="1"/>
</dbReference>
<keyword evidence="2" id="KW-0560">Oxidoreductase</keyword>
<feature type="domain" description="Aldehyde dehydrogenase" evidence="4">
    <location>
        <begin position="18"/>
        <end position="119"/>
    </location>
</feature>
<evidence type="ECO:0000256" key="3">
    <source>
        <dbReference type="SAM" id="MobiDB-lite"/>
    </source>
</evidence>
<dbReference type="GO" id="GO:0005737">
    <property type="term" value="C:cytoplasm"/>
    <property type="evidence" value="ECO:0007669"/>
    <property type="project" value="TreeGrafter"/>
</dbReference>
<dbReference type="InterPro" id="IPR016161">
    <property type="entry name" value="Ald_DH/histidinol_DH"/>
</dbReference>
<name>A0A8D2MGS9_ZONAL</name>
<dbReference type="GO" id="GO:0004028">
    <property type="term" value="F:3-chloroallyl aldehyde dehydrogenase activity"/>
    <property type="evidence" value="ECO:0007669"/>
    <property type="project" value="TreeGrafter"/>
</dbReference>
<reference evidence="5" key="2">
    <citation type="submission" date="2025-09" db="UniProtKB">
        <authorList>
            <consortium name="Ensembl"/>
        </authorList>
    </citation>
    <scope>IDENTIFICATION</scope>
</reference>
<accession>A0A8D2MGS9</accession>
<sequence>MELGLVSHLRASWLSGKTRPMEYRVAQLEALGRFLDDKKQEILEATELDMGKPSFEAFFSEILLCKNELNVTLNNLCNWMKDEHVDKNLVMQLDSAFIRKDPYGVVLIIAPWNYPIHLFLTLHQTLSQPLFVPPSSGLWGAGRVGGRSLPQAIIAGREVWQGRQPRGGTGIQRAGQEAGSHPVS</sequence>
<dbReference type="InterPro" id="IPR012394">
    <property type="entry name" value="Aldehyde_DH_NAD(P)"/>
</dbReference>
<reference evidence="5" key="1">
    <citation type="submission" date="2025-08" db="UniProtKB">
        <authorList>
            <consortium name="Ensembl"/>
        </authorList>
    </citation>
    <scope>IDENTIFICATION</scope>
</reference>
<protein>
    <recommendedName>
        <fullName evidence="4">Aldehyde dehydrogenase domain-containing protein</fullName>
    </recommendedName>
</protein>
<proteinExistence type="inferred from homology"/>
<dbReference type="InterPro" id="IPR016162">
    <property type="entry name" value="Ald_DH_N"/>
</dbReference>
<evidence type="ECO:0000256" key="1">
    <source>
        <dbReference type="ARBA" id="ARBA00009986"/>
    </source>
</evidence>
<evidence type="ECO:0000313" key="6">
    <source>
        <dbReference type="Proteomes" id="UP000694413"/>
    </source>
</evidence>
<dbReference type="PANTHER" id="PTHR43570:SF2">
    <property type="entry name" value="ALDEHYDE DEHYDROGENASE FAMILY 3 MEMBER B1"/>
    <property type="match status" value="1"/>
</dbReference>